<dbReference type="CDD" id="cd08023">
    <property type="entry name" value="GH16_laminarinase_like"/>
    <property type="match status" value="1"/>
</dbReference>
<keyword evidence="5" id="KW-1185">Reference proteome</keyword>
<comment type="similarity">
    <text evidence="1">Belongs to the glycosyl hydrolase 16 family.</text>
</comment>
<protein>
    <submittedName>
        <fullName evidence="4">Beta-glucanase (GH16 family)</fullName>
    </submittedName>
</protein>
<dbReference type="PANTHER" id="PTHR10963:SF55">
    <property type="entry name" value="GLYCOSIDE HYDROLASE FAMILY 16 PROTEIN"/>
    <property type="match status" value="1"/>
</dbReference>
<dbReference type="Gene3D" id="2.60.120.200">
    <property type="match status" value="1"/>
</dbReference>
<dbReference type="GO" id="GO:0004553">
    <property type="term" value="F:hydrolase activity, hydrolyzing O-glycosyl compounds"/>
    <property type="evidence" value="ECO:0007669"/>
    <property type="project" value="InterPro"/>
</dbReference>
<dbReference type="InterPro" id="IPR045829">
    <property type="entry name" value="PKD_6"/>
</dbReference>
<dbReference type="GO" id="GO:0005975">
    <property type="term" value="P:carbohydrate metabolic process"/>
    <property type="evidence" value="ECO:0007669"/>
    <property type="project" value="InterPro"/>
</dbReference>
<dbReference type="Pfam" id="PF19408">
    <property type="entry name" value="PKD_6"/>
    <property type="match status" value="1"/>
</dbReference>
<evidence type="ECO:0000313" key="5">
    <source>
        <dbReference type="Proteomes" id="UP000559987"/>
    </source>
</evidence>
<keyword evidence="2" id="KW-0732">Signal</keyword>
<dbReference type="AlphaFoldDB" id="A0A839UNN5"/>
<dbReference type="SUPFAM" id="SSF49373">
    <property type="entry name" value="Invasin/intimin cell-adhesion fragments"/>
    <property type="match status" value="1"/>
</dbReference>
<gene>
    <name evidence="4" type="ORF">FHS30_000532</name>
</gene>
<dbReference type="PANTHER" id="PTHR10963">
    <property type="entry name" value="GLYCOSYL HYDROLASE-RELATED"/>
    <property type="match status" value="1"/>
</dbReference>
<name>A0A839UNN5_9GAMM</name>
<organism evidence="4 5">
    <name type="scientific">Simiduia aestuariiviva</name>
    <dbReference type="NCBI Taxonomy" id="1510459"/>
    <lineage>
        <taxon>Bacteria</taxon>
        <taxon>Pseudomonadati</taxon>
        <taxon>Pseudomonadota</taxon>
        <taxon>Gammaproteobacteria</taxon>
        <taxon>Cellvibrionales</taxon>
        <taxon>Cellvibrionaceae</taxon>
        <taxon>Simiduia</taxon>
    </lineage>
</organism>
<reference evidence="4 5" key="1">
    <citation type="submission" date="2020-08" db="EMBL/GenBank/DDBJ databases">
        <title>Genomic Encyclopedia of Type Strains, Phase III (KMG-III): the genomes of soil and plant-associated and newly described type strains.</title>
        <authorList>
            <person name="Whitman W."/>
        </authorList>
    </citation>
    <scope>NUCLEOTIDE SEQUENCE [LARGE SCALE GENOMIC DNA]</scope>
    <source>
        <strain evidence="4 5">CECT 8571</strain>
    </source>
</reference>
<dbReference type="RefSeq" id="WP_183908004.1">
    <property type="nucleotide sequence ID" value="NZ_JACHXZ010000001.1"/>
</dbReference>
<dbReference type="InterPro" id="IPR013783">
    <property type="entry name" value="Ig-like_fold"/>
</dbReference>
<dbReference type="InterPro" id="IPR008964">
    <property type="entry name" value="Invasin/intimin_cell_adhesion"/>
</dbReference>
<dbReference type="Pfam" id="PF00722">
    <property type="entry name" value="Glyco_hydro_16"/>
    <property type="match status" value="1"/>
</dbReference>
<evidence type="ECO:0000259" key="3">
    <source>
        <dbReference type="PROSITE" id="PS51762"/>
    </source>
</evidence>
<dbReference type="InterPro" id="IPR050546">
    <property type="entry name" value="Glycosyl_Hydrlase_16"/>
</dbReference>
<accession>A0A839UNN5</accession>
<evidence type="ECO:0000256" key="1">
    <source>
        <dbReference type="ARBA" id="ARBA00006865"/>
    </source>
</evidence>
<dbReference type="SUPFAM" id="SSF49899">
    <property type="entry name" value="Concanavalin A-like lectins/glucanases"/>
    <property type="match status" value="1"/>
</dbReference>
<dbReference type="Gene3D" id="2.60.40.10">
    <property type="entry name" value="Immunoglobulins"/>
    <property type="match status" value="1"/>
</dbReference>
<feature type="signal peptide" evidence="2">
    <location>
        <begin position="1"/>
        <end position="25"/>
    </location>
</feature>
<dbReference type="InterPro" id="IPR013320">
    <property type="entry name" value="ConA-like_dom_sf"/>
</dbReference>
<dbReference type="PROSITE" id="PS51762">
    <property type="entry name" value="GH16_2"/>
    <property type="match status" value="1"/>
</dbReference>
<dbReference type="EMBL" id="JACHXZ010000001">
    <property type="protein sequence ID" value="MBB3167356.1"/>
    <property type="molecule type" value="Genomic_DNA"/>
</dbReference>
<feature type="chain" id="PRO_5032658173" evidence="2">
    <location>
        <begin position="26"/>
        <end position="637"/>
    </location>
</feature>
<sequence length="637" mass="67840">MKAMKLVNHALLGLALSAGAGLAQAQQCQSTTPVWADEFNGAGLDTTKWEAMVGDGCSYGICGWGNNELQYYKADNATVANGVLTITAKKERVQAKKYTSARLRTANMPNGGQWTNGRFEARMKLPNGTGMWPAFWMLPTDPAVGWPESGEIDIMEATGQADMFVFGTLHYGQPYPNNEWTSNRLLKQPDAWSDGFHTYAVEWDTNEMRWYVDDLLYSVKRPEDLGNPAYWTFENFQYHFLLNLAVGGNIGGTVDDSMLPQTLQVDYVRVYDFGQPSLTGEHIVEPGSTHSYSVIDEAGTGSSYNWTLPAGATLVSGGNGATVTVQWGSNGGDLSVAVSNSCGSRDLALNVHVAPALSQSLVHDNFDTQRNLAYTSWTGTFNQSVSNPAPNAVNGSATVAQYTRDSGSLYDVIAASTGDLANVADYLTGQKAFYLDVYTSAPVGTELLLQLENSATATASNYPTGRHSKYIAHTTSTNAWQRLKFVLEDRIDGATGDTQVDTLVVLIDPNSNTGDTYFLDNLDTYAAGSQPPAQGTSVQVQSVTTGTAGAGKGKKYGTATVTLVDELGNPVSGATVTGDFSGTLSETNASAVSDATGSAQLQTSQSASGGVSVNFCVRSVSHPSLSFDSANSVQLCP</sequence>
<comment type="caution">
    <text evidence="4">The sequence shown here is derived from an EMBL/GenBank/DDBJ whole genome shotgun (WGS) entry which is preliminary data.</text>
</comment>
<evidence type="ECO:0000256" key="2">
    <source>
        <dbReference type="SAM" id="SignalP"/>
    </source>
</evidence>
<dbReference type="InterPro" id="IPR000757">
    <property type="entry name" value="Beta-glucanase-like"/>
</dbReference>
<dbReference type="Proteomes" id="UP000559987">
    <property type="component" value="Unassembled WGS sequence"/>
</dbReference>
<proteinExistence type="inferred from homology"/>
<feature type="domain" description="GH16" evidence="3">
    <location>
        <begin position="25"/>
        <end position="276"/>
    </location>
</feature>
<evidence type="ECO:0000313" key="4">
    <source>
        <dbReference type="EMBL" id="MBB3167356.1"/>
    </source>
</evidence>